<dbReference type="PANTHER" id="PTHR30015">
    <property type="entry name" value="MRR RESTRICTION SYSTEM PROTEIN"/>
    <property type="match status" value="1"/>
</dbReference>
<dbReference type="PANTHER" id="PTHR30015:SF7">
    <property type="entry name" value="TYPE IV METHYL-DIRECTED RESTRICTION ENZYME ECOKMRR"/>
    <property type="match status" value="1"/>
</dbReference>
<keyword evidence="4" id="KW-1185">Reference proteome</keyword>
<feature type="domain" description="Restriction endonuclease type IV Mrr" evidence="2">
    <location>
        <begin position="2"/>
        <end position="111"/>
    </location>
</feature>
<dbReference type="GO" id="GO:0009307">
    <property type="term" value="P:DNA restriction-modification system"/>
    <property type="evidence" value="ECO:0007669"/>
    <property type="project" value="InterPro"/>
</dbReference>
<dbReference type="InterPro" id="IPR011856">
    <property type="entry name" value="tRNA_endonuc-like_dom_sf"/>
</dbReference>
<dbReference type="GO" id="GO:0015666">
    <property type="term" value="F:restriction endodeoxyribonuclease activity"/>
    <property type="evidence" value="ECO:0007669"/>
    <property type="project" value="TreeGrafter"/>
</dbReference>
<keyword evidence="1" id="KW-0812">Transmembrane</keyword>
<dbReference type="InterPro" id="IPR011335">
    <property type="entry name" value="Restrct_endonuc-II-like"/>
</dbReference>
<accession>A0A133UZN3</accession>
<dbReference type="EMBL" id="LHXU01000039">
    <property type="protein sequence ID" value="KXA99629.1"/>
    <property type="molecule type" value="Genomic_DNA"/>
</dbReference>
<feature type="transmembrane region" description="Helical" evidence="1">
    <location>
        <begin position="416"/>
        <end position="435"/>
    </location>
</feature>
<dbReference type="GO" id="GO:0003677">
    <property type="term" value="F:DNA binding"/>
    <property type="evidence" value="ECO:0007669"/>
    <property type="project" value="InterPro"/>
</dbReference>
<keyword evidence="1" id="KW-1133">Transmembrane helix</keyword>
<proteinExistence type="predicted"/>
<dbReference type="SUPFAM" id="SSF52980">
    <property type="entry name" value="Restriction endonuclease-like"/>
    <property type="match status" value="1"/>
</dbReference>
<comment type="caution">
    <text evidence="3">The sequence shown here is derived from an EMBL/GenBank/DDBJ whole genome shotgun (WGS) entry which is preliminary data.</text>
</comment>
<evidence type="ECO:0000313" key="4">
    <source>
        <dbReference type="Proteomes" id="UP000070341"/>
    </source>
</evidence>
<evidence type="ECO:0000259" key="2">
    <source>
        <dbReference type="Pfam" id="PF04471"/>
    </source>
</evidence>
<dbReference type="Pfam" id="PF04471">
    <property type="entry name" value="Mrr_cat"/>
    <property type="match status" value="1"/>
</dbReference>
<dbReference type="AlphaFoldDB" id="A0A133UZN3"/>
<dbReference type="Gene3D" id="3.40.1350.10">
    <property type="match status" value="1"/>
</dbReference>
<dbReference type="InterPro" id="IPR007560">
    <property type="entry name" value="Restrct_endonuc_IV_Mrr"/>
</dbReference>
<name>A0A133UZN3_9EURY</name>
<gene>
    <name evidence="3" type="ORF">AKJ40_02730</name>
</gene>
<evidence type="ECO:0000256" key="1">
    <source>
        <dbReference type="SAM" id="Phobius"/>
    </source>
</evidence>
<dbReference type="InterPro" id="IPR052906">
    <property type="entry name" value="Type_IV_Methyl-Rstrct_Enzyme"/>
</dbReference>
<keyword evidence="1" id="KW-0472">Membrane</keyword>
<dbReference type="Proteomes" id="UP000070341">
    <property type="component" value="Unassembled WGS sequence"/>
</dbReference>
<evidence type="ECO:0000313" key="3">
    <source>
        <dbReference type="EMBL" id="KXA99629.1"/>
    </source>
</evidence>
<protein>
    <recommendedName>
        <fullName evidence="2">Restriction endonuclease type IV Mrr domain-containing protein</fullName>
    </recommendedName>
</protein>
<reference evidence="3 4" key="1">
    <citation type="journal article" date="2016" name="Sci. Rep.">
        <title>Metabolic traits of an uncultured archaeal lineage -MSBL1- from brine pools of the Red Sea.</title>
        <authorList>
            <person name="Mwirichia R."/>
            <person name="Alam I."/>
            <person name="Rashid M."/>
            <person name="Vinu M."/>
            <person name="Ba-Alawi W."/>
            <person name="Anthony Kamau A."/>
            <person name="Kamanda Ngugi D."/>
            <person name="Goker M."/>
            <person name="Klenk H.P."/>
            <person name="Bajic V."/>
            <person name="Stingl U."/>
        </authorList>
    </citation>
    <scope>NUCLEOTIDE SEQUENCE [LARGE SCALE GENOMIC DNA]</scope>
    <source>
        <strain evidence="3">SCGC-AAA259M10</strain>
    </source>
</reference>
<sequence>MADVFRHMGFEEVRITRRTSDKGRDILMKEHLEGDEPCYVIVECKHTKRVSRPVIQKIHSAVTTYHYDGKKRGIVVTSGKFTNPAREYVEEVNQGTGTKVIQLIDGRDLRNIGDDIGLNLYNGKIEVLCDETLPHPPDLRTVSSKIRQEFMSINAFKQKHYTEPDCSIDFLPTLNISARIDSTFETSVGVIHQINEKDNIVILGKRGSTDLLNQKVARMAQKNLKKSINLEKEKLEEKFHNINVLRFGKTETDYKEEAIDILRKKHETKVTYTGDNNVTYHKECTPKKSDITILNITPVYVPLVKTKTEIKKYSYPFQYLSAHPETVKYGDKIHICVQCGKSNGTTFTYCKNCGSINCPDHTKTERLEQTPICTGCAIREYFFYKEKYFYNEENLKKFRKIYEKMPFYRKALENKTLTAIIIALITIMTIIILSII</sequence>
<dbReference type="PATRIC" id="fig|1698270.3.peg.627"/>
<organism evidence="3 4">
    <name type="scientific">candidate division MSBL1 archaeon SCGC-AAA259M10</name>
    <dbReference type="NCBI Taxonomy" id="1698270"/>
    <lineage>
        <taxon>Archaea</taxon>
        <taxon>Methanobacteriati</taxon>
        <taxon>Methanobacteriota</taxon>
        <taxon>candidate division MSBL1</taxon>
    </lineage>
</organism>